<evidence type="ECO:0000313" key="4">
    <source>
        <dbReference type="Proteomes" id="UP000198823"/>
    </source>
</evidence>
<feature type="domain" description="Metallo-beta-lactamase" evidence="1">
    <location>
        <begin position="16"/>
        <end position="228"/>
    </location>
</feature>
<dbReference type="EMBL" id="FNAR01000010">
    <property type="protein sequence ID" value="SDE50986.1"/>
    <property type="molecule type" value="Genomic_DNA"/>
</dbReference>
<dbReference type="Gene3D" id="3.60.15.10">
    <property type="entry name" value="Ribonuclease Z/Hydroxyacylglutathione hydrolase-like"/>
    <property type="match status" value="1"/>
</dbReference>
<proteinExistence type="predicted"/>
<evidence type="ECO:0000313" key="5">
    <source>
        <dbReference type="Proteomes" id="UP000272481"/>
    </source>
</evidence>
<dbReference type="Pfam" id="PF00753">
    <property type="entry name" value="Lactamase_B"/>
    <property type="match status" value="1"/>
</dbReference>
<dbReference type="InterPro" id="IPR001279">
    <property type="entry name" value="Metallo-B-lactamas"/>
</dbReference>
<evidence type="ECO:0000313" key="3">
    <source>
        <dbReference type="EMBL" id="SDE50986.1"/>
    </source>
</evidence>
<keyword evidence="5" id="KW-1185">Reference proteome</keyword>
<protein>
    <submittedName>
        <fullName evidence="3">Glyoxylase, beta-lactamase superfamily II</fullName>
    </submittedName>
    <submittedName>
        <fullName evidence="2">MBL fold metallo-hydrolase</fullName>
    </submittedName>
</protein>
<dbReference type="SUPFAM" id="SSF56281">
    <property type="entry name" value="Metallo-hydrolase/oxidoreductase"/>
    <property type="match status" value="1"/>
</dbReference>
<reference evidence="2 5" key="2">
    <citation type="submission" date="2018-12" db="EMBL/GenBank/DDBJ databases">
        <title>Comparitive functional genomics of dry heat resistant strains isolated from the viking spacecraft.</title>
        <authorList>
            <person name="Seuylemezian A."/>
            <person name="Vaishampayan P."/>
        </authorList>
    </citation>
    <scope>NUCLEOTIDE SEQUENCE [LARGE SCALE GENOMIC DNA]</scope>
    <source>
        <strain evidence="2 5">M6-11</strain>
    </source>
</reference>
<accession>A0A1G7DIS6</accession>
<dbReference type="OrthoDB" id="2971563at2"/>
<dbReference type="Proteomes" id="UP000272481">
    <property type="component" value="Unassembled WGS sequence"/>
</dbReference>
<dbReference type="RefSeq" id="WP_092097366.1">
    <property type="nucleotide sequence ID" value="NZ_FNAR01000010.1"/>
</dbReference>
<dbReference type="InterPro" id="IPR050662">
    <property type="entry name" value="Sec-metab_biosynth-thioest"/>
</dbReference>
<evidence type="ECO:0000313" key="2">
    <source>
        <dbReference type="EMBL" id="RSK30900.1"/>
    </source>
</evidence>
<dbReference type="STRING" id="426756.SAMN04488126_11081"/>
<dbReference type="PANTHER" id="PTHR23131:SF4">
    <property type="entry name" value="METALLO-BETA-LACTAMASE SUPERFAMILY POTEIN"/>
    <property type="match status" value="1"/>
</dbReference>
<gene>
    <name evidence="2" type="ORF">EJA12_09265</name>
    <name evidence="3" type="ORF">SAMN04488126_11081</name>
</gene>
<reference evidence="3 4" key="1">
    <citation type="submission" date="2016-10" db="EMBL/GenBank/DDBJ databases">
        <authorList>
            <person name="de Groot N.N."/>
        </authorList>
    </citation>
    <scope>NUCLEOTIDE SEQUENCE [LARGE SCALE GENOMIC DNA]</scope>
    <source>
        <strain evidence="3 4">CGMCC 1.6762</strain>
    </source>
</reference>
<evidence type="ECO:0000259" key="1">
    <source>
        <dbReference type="SMART" id="SM00849"/>
    </source>
</evidence>
<dbReference type="Proteomes" id="UP000198823">
    <property type="component" value="Unassembled WGS sequence"/>
</dbReference>
<organism evidence="3 4">
    <name type="scientific">Bhargavaea beijingensis</name>
    <dbReference type="NCBI Taxonomy" id="426756"/>
    <lineage>
        <taxon>Bacteria</taxon>
        <taxon>Bacillati</taxon>
        <taxon>Bacillota</taxon>
        <taxon>Bacilli</taxon>
        <taxon>Bacillales</taxon>
        <taxon>Caryophanaceae</taxon>
        <taxon>Bhargavaea</taxon>
    </lineage>
</organism>
<name>A0A1G7DIS6_9BACL</name>
<dbReference type="PANTHER" id="PTHR23131">
    <property type="entry name" value="ENDORIBONUCLEASE LACTB2"/>
    <property type="match status" value="1"/>
</dbReference>
<dbReference type="EMBL" id="RWGW01000013">
    <property type="protein sequence ID" value="RSK30900.1"/>
    <property type="molecule type" value="Genomic_DNA"/>
</dbReference>
<dbReference type="AlphaFoldDB" id="A0A1G7DIS6"/>
<dbReference type="SMART" id="SM00849">
    <property type="entry name" value="Lactamase_B"/>
    <property type="match status" value="1"/>
</dbReference>
<sequence length="315" mass="35514">MTIHKITMPTPFAVGDVNAYLLKGDALTLFDAGTNTDASWEAMLAGLKEAGVRPEEVEQVVLTHHHPDHAGLVDRFGNARLLGHLYNDPWLRRDEEFFRYHDQFYMDRLTEEGVPEEYLKWVGKMKRPVDFMGSRPLDSFLEEGYPLPGHPGWTVLETPGHARSHLAFFDERSETVIGGDLLLAKISSNPLIEPPLDPGAARPKSLLEYNRSLRRIAELPVDTVYPGHGEAVRDIAPLIHHRLAQQEERAMKVLGMLEEGPRTIFQLTRQLFPSMYRKELGLTLSETIGQTDWLVSKGLATETLGDDGVFYYGKA</sequence>
<dbReference type="InterPro" id="IPR036866">
    <property type="entry name" value="RibonucZ/Hydroxyglut_hydro"/>
</dbReference>